<dbReference type="Gene3D" id="3.90.550.10">
    <property type="entry name" value="Spore Coat Polysaccharide Biosynthesis Protein SpsA, Chain A"/>
    <property type="match status" value="1"/>
</dbReference>
<evidence type="ECO:0000259" key="4">
    <source>
        <dbReference type="Pfam" id="PF00535"/>
    </source>
</evidence>
<dbReference type="SUPFAM" id="SSF53448">
    <property type="entry name" value="Nucleotide-diphospho-sugar transferases"/>
    <property type="match status" value="1"/>
</dbReference>
<dbReference type="RefSeq" id="WP_257450457.1">
    <property type="nucleotide sequence ID" value="NZ_JANIPJ010000019.1"/>
</dbReference>
<proteinExistence type="inferred from homology"/>
<comment type="similarity">
    <text evidence="1">Belongs to the glycosyltransferase 2 family.</text>
</comment>
<gene>
    <name evidence="5" type="ORF">NQZ67_22780</name>
</gene>
<accession>A0A9X2N0B0</accession>
<dbReference type="AlphaFoldDB" id="A0A9X2N0B0"/>
<feature type="domain" description="Glycosyltransferase 2-like" evidence="4">
    <location>
        <begin position="5"/>
        <end position="143"/>
    </location>
</feature>
<comment type="caution">
    <text evidence="5">The sequence shown here is derived from an EMBL/GenBank/DDBJ whole genome shotgun (WGS) entry which is preliminary data.</text>
</comment>
<dbReference type="Pfam" id="PF00535">
    <property type="entry name" value="Glycos_transf_2"/>
    <property type="match status" value="1"/>
</dbReference>
<keyword evidence="3" id="KW-0808">Transferase</keyword>
<evidence type="ECO:0000256" key="3">
    <source>
        <dbReference type="ARBA" id="ARBA00022679"/>
    </source>
</evidence>
<dbReference type="CDD" id="cd00761">
    <property type="entry name" value="Glyco_tranf_GTA_type"/>
    <property type="match status" value="1"/>
</dbReference>
<evidence type="ECO:0000313" key="6">
    <source>
        <dbReference type="Proteomes" id="UP001141950"/>
    </source>
</evidence>
<dbReference type="InterPro" id="IPR029044">
    <property type="entry name" value="Nucleotide-diphossugar_trans"/>
</dbReference>
<evidence type="ECO:0000256" key="1">
    <source>
        <dbReference type="ARBA" id="ARBA00006739"/>
    </source>
</evidence>
<dbReference type="GO" id="GO:0016757">
    <property type="term" value="F:glycosyltransferase activity"/>
    <property type="evidence" value="ECO:0007669"/>
    <property type="project" value="UniProtKB-KW"/>
</dbReference>
<keyword evidence="2" id="KW-0328">Glycosyltransferase</keyword>
<dbReference type="InterPro" id="IPR001173">
    <property type="entry name" value="Glyco_trans_2-like"/>
</dbReference>
<dbReference type="Proteomes" id="UP001141950">
    <property type="component" value="Unassembled WGS sequence"/>
</dbReference>
<dbReference type="PANTHER" id="PTHR22916:SF51">
    <property type="entry name" value="GLYCOSYLTRANSFERASE EPSH-RELATED"/>
    <property type="match status" value="1"/>
</dbReference>
<dbReference type="PANTHER" id="PTHR22916">
    <property type="entry name" value="GLYCOSYLTRANSFERASE"/>
    <property type="match status" value="1"/>
</dbReference>
<evidence type="ECO:0000256" key="2">
    <source>
        <dbReference type="ARBA" id="ARBA00022676"/>
    </source>
</evidence>
<evidence type="ECO:0000313" key="5">
    <source>
        <dbReference type="EMBL" id="MCR2806712.1"/>
    </source>
</evidence>
<dbReference type="EMBL" id="JANIPJ010000019">
    <property type="protein sequence ID" value="MCR2806712.1"/>
    <property type="molecule type" value="Genomic_DNA"/>
</dbReference>
<reference evidence="5" key="1">
    <citation type="submission" date="2022-08" db="EMBL/GenBank/DDBJ databases">
        <title>The genomic sequence of strain Paenibacillus sp. SCIV0701.</title>
        <authorList>
            <person name="Zhao H."/>
        </authorList>
    </citation>
    <scope>NUCLEOTIDE SEQUENCE</scope>
    <source>
        <strain evidence="5">SCIV0701</strain>
    </source>
</reference>
<sequence length="316" mass="36847">MKKISIIIPVFNVEPYIRRCLDSVVHQTFRNLEIICVNDGSTDLSGVICDEYARIDARVAVIHQANAGVAAALNAGLDKATGVYIGIVDPDDWVEPNFYELMYDAIEYNDVDFVCSGWRKEFDYGGIDVDNKIKLNSPILNRNQALTMTFIRDMYPAFGAYYWNKLFRADRFMGSSGLRFREDIRVGNDVLLFTEYLLHSKQAYYMELPLYHYYQREQSLFHSKDIEQRRGSLIAYAQIIELLKENGIPTDIIIWVKRFYVYHASLLAEIAIETNDGKNLENMQQEIKRYLNDYMDTNRDYPERIARLNRLLMSEL</sequence>
<protein>
    <submittedName>
        <fullName evidence="5">Glycosyltransferase</fullName>
    </submittedName>
</protein>
<name>A0A9X2N0B0_9BACL</name>
<organism evidence="5 6">
    <name type="scientific">Paenibacillus soyae</name>
    <dbReference type="NCBI Taxonomy" id="2969249"/>
    <lineage>
        <taxon>Bacteria</taxon>
        <taxon>Bacillati</taxon>
        <taxon>Bacillota</taxon>
        <taxon>Bacilli</taxon>
        <taxon>Bacillales</taxon>
        <taxon>Paenibacillaceae</taxon>
        <taxon>Paenibacillus</taxon>
    </lineage>
</organism>
<keyword evidence="6" id="KW-1185">Reference proteome</keyword>